<sequence>MESRDISVPSPRMARERLSDPKEYRPWIRADSSLLADTALFWLPVSSFPVREQEKAWITEFLNRLSLNLQNDFGLRGEIFFQYKAIAPGLTETFRSYGLKCMKLMGLGRFAEEELPSFPSPEEIKKMVEEGKTIDFRDWLGNYMIWFVSKQPEEQRRLFLGHGAMTTIFLPPDPKVKVPKLPFTPELRSSLATFRKIDVDNIFTGAFAMQEAFLDKSKEMFGKGLETRPEYPGIAFILPLLQSSHFFLASPELREQWFKLFGMYVNESPHDRGVLLAFQKEEYEIALYNALESMRKDELRYGDEQPFGS</sequence>
<evidence type="ECO:0000313" key="1">
    <source>
        <dbReference type="EMBL" id="RXS97250.1"/>
    </source>
</evidence>
<organism evidence="1 2">
    <name type="scientific">Silvibacterium dinghuense</name>
    <dbReference type="NCBI Taxonomy" id="1560006"/>
    <lineage>
        <taxon>Bacteria</taxon>
        <taxon>Pseudomonadati</taxon>
        <taxon>Acidobacteriota</taxon>
        <taxon>Terriglobia</taxon>
        <taxon>Terriglobales</taxon>
        <taxon>Acidobacteriaceae</taxon>
        <taxon>Silvibacterium</taxon>
    </lineage>
</organism>
<reference evidence="1 2" key="1">
    <citation type="journal article" date="2016" name="Int. J. Syst. Evol. Microbiol.">
        <title>Acidipila dinghuensis sp. nov., an acidobacterium isolated from forest soil.</title>
        <authorList>
            <person name="Jiang Y.W."/>
            <person name="Wang J."/>
            <person name="Chen M.H."/>
            <person name="Lv Y.Y."/>
            <person name="Qiu L.H."/>
        </authorList>
    </citation>
    <scope>NUCLEOTIDE SEQUENCE [LARGE SCALE GENOMIC DNA]</scope>
    <source>
        <strain evidence="1 2">DHOF10</strain>
    </source>
</reference>
<gene>
    <name evidence="1" type="ORF">ESZ00_04880</name>
</gene>
<dbReference type="Proteomes" id="UP000290253">
    <property type="component" value="Unassembled WGS sequence"/>
</dbReference>
<dbReference type="AlphaFoldDB" id="A0A4Q1SJ19"/>
<dbReference type="RefSeq" id="WP_129207029.1">
    <property type="nucleotide sequence ID" value="NZ_BMGU01000001.1"/>
</dbReference>
<protein>
    <submittedName>
        <fullName evidence="1">Uncharacterized protein</fullName>
    </submittedName>
</protein>
<name>A0A4Q1SJ19_9BACT</name>
<comment type="caution">
    <text evidence="1">The sequence shown here is derived from an EMBL/GenBank/DDBJ whole genome shotgun (WGS) entry which is preliminary data.</text>
</comment>
<keyword evidence="2" id="KW-1185">Reference proteome</keyword>
<dbReference type="OrthoDB" id="109123at2"/>
<dbReference type="EMBL" id="SDMK01000001">
    <property type="protein sequence ID" value="RXS97250.1"/>
    <property type="molecule type" value="Genomic_DNA"/>
</dbReference>
<proteinExistence type="predicted"/>
<evidence type="ECO:0000313" key="2">
    <source>
        <dbReference type="Proteomes" id="UP000290253"/>
    </source>
</evidence>
<accession>A0A4Q1SJ19</accession>